<organism evidence="2 3">
    <name type="scientific">Paenibacillus oenotherae</name>
    <dbReference type="NCBI Taxonomy" id="1435645"/>
    <lineage>
        <taxon>Bacteria</taxon>
        <taxon>Bacillati</taxon>
        <taxon>Bacillota</taxon>
        <taxon>Bacilli</taxon>
        <taxon>Bacillales</taxon>
        <taxon>Paenibacillaceae</taxon>
        <taxon>Paenibacillus</taxon>
    </lineage>
</organism>
<accession>A0ABS7D6H0</accession>
<evidence type="ECO:0000313" key="3">
    <source>
        <dbReference type="Proteomes" id="UP000812277"/>
    </source>
</evidence>
<dbReference type="InterPro" id="IPR025495">
    <property type="entry name" value="DUF4386"/>
</dbReference>
<feature type="transmembrane region" description="Helical" evidence="1">
    <location>
        <begin position="7"/>
        <end position="29"/>
    </location>
</feature>
<keyword evidence="1" id="KW-1133">Transmembrane helix</keyword>
<feature type="transmembrane region" description="Helical" evidence="1">
    <location>
        <begin position="165"/>
        <end position="186"/>
    </location>
</feature>
<feature type="transmembrane region" description="Helical" evidence="1">
    <location>
        <begin position="192"/>
        <end position="211"/>
    </location>
</feature>
<dbReference type="Pfam" id="PF14329">
    <property type="entry name" value="DUF4386"/>
    <property type="match status" value="1"/>
</dbReference>
<reference evidence="2 3" key="1">
    <citation type="submission" date="2021-07" db="EMBL/GenBank/DDBJ databases">
        <title>Paenibacillus radiodurans sp. nov., isolated from the southeastern edge of Tengger Desert.</title>
        <authorList>
            <person name="Zhang G."/>
        </authorList>
    </citation>
    <scope>NUCLEOTIDE SEQUENCE [LARGE SCALE GENOMIC DNA]</scope>
    <source>
        <strain evidence="2 3">DT7-4</strain>
    </source>
</reference>
<name>A0ABS7D6H0_9BACL</name>
<keyword evidence="3" id="KW-1185">Reference proteome</keyword>
<comment type="caution">
    <text evidence="2">The sequence shown here is derived from an EMBL/GenBank/DDBJ whole genome shotgun (WGS) entry which is preliminary data.</text>
</comment>
<keyword evidence="1" id="KW-0812">Transmembrane</keyword>
<sequence length="226" mass="24160">MNAHRKSATIAGVLFLVATAAYMIGNGMIESIVGAPDYLHHVYAKKNVVIYGVLLELINSAAVVGIAVMLFPILKKHSEIIALGYVGFRVIEAVILIIGAIGPLLLIGLSREYTAAGAPDNSYFQTVGGLASEGSFMAFQLAMIVLGLYSLLFCYLLYQSKLVPRFLSVLGLIGYASLSASAVLELMGHNGMLLYIPGALFEIILPIWLIVKGFDLSRVPKPAEAA</sequence>
<gene>
    <name evidence="2" type="ORF">K0T92_12295</name>
</gene>
<evidence type="ECO:0000313" key="2">
    <source>
        <dbReference type="EMBL" id="MBW7475532.1"/>
    </source>
</evidence>
<evidence type="ECO:0000256" key="1">
    <source>
        <dbReference type="SAM" id="Phobius"/>
    </source>
</evidence>
<proteinExistence type="predicted"/>
<protein>
    <submittedName>
        <fullName evidence="2">DUF4386 domain-containing protein</fullName>
    </submittedName>
</protein>
<keyword evidence="1" id="KW-0472">Membrane</keyword>
<dbReference type="RefSeq" id="WP_219872767.1">
    <property type="nucleotide sequence ID" value="NZ_JAHZIJ010000007.1"/>
</dbReference>
<dbReference type="Proteomes" id="UP000812277">
    <property type="component" value="Unassembled WGS sequence"/>
</dbReference>
<feature type="transmembrane region" description="Helical" evidence="1">
    <location>
        <begin position="137"/>
        <end position="158"/>
    </location>
</feature>
<feature type="transmembrane region" description="Helical" evidence="1">
    <location>
        <begin position="49"/>
        <end position="74"/>
    </location>
</feature>
<feature type="transmembrane region" description="Helical" evidence="1">
    <location>
        <begin position="86"/>
        <end position="109"/>
    </location>
</feature>
<dbReference type="EMBL" id="JAHZIJ010000007">
    <property type="protein sequence ID" value="MBW7475532.1"/>
    <property type="molecule type" value="Genomic_DNA"/>
</dbReference>